<dbReference type="PANTHER" id="PTHR43649:SF12">
    <property type="entry name" value="DIACETYLCHITOBIOSE BINDING PROTEIN DASA"/>
    <property type="match status" value="1"/>
</dbReference>
<name>A0A7C8HF54_9FIRM</name>
<keyword evidence="3" id="KW-1185">Reference proteome</keyword>
<evidence type="ECO:0000256" key="1">
    <source>
        <dbReference type="SAM" id="Phobius"/>
    </source>
</evidence>
<keyword evidence="1" id="KW-0472">Membrane</keyword>
<dbReference type="InterPro" id="IPR006059">
    <property type="entry name" value="SBP"/>
</dbReference>
<proteinExistence type="predicted"/>
<dbReference type="EMBL" id="WSLF01000005">
    <property type="protein sequence ID" value="KAE9634392.1"/>
    <property type="molecule type" value="Genomic_DNA"/>
</dbReference>
<organism evidence="2 3">
    <name type="scientific">Defluviitalea raffinosedens</name>
    <dbReference type="NCBI Taxonomy" id="1450156"/>
    <lineage>
        <taxon>Bacteria</taxon>
        <taxon>Bacillati</taxon>
        <taxon>Bacillota</taxon>
        <taxon>Clostridia</taxon>
        <taxon>Lachnospirales</taxon>
        <taxon>Defluviitaleaceae</taxon>
        <taxon>Defluviitalea</taxon>
    </lineage>
</organism>
<dbReference type="Pfam" id="PF01547">
    <property type="entry name" value="SBP_bac_1"/>
    <property type="match status" value="1"/>
</dbReference>
<dbReference type="SUPFAM" id="SSF53850">
    <property type="entry name" value="Periplasmic binding protein-like II"/>
    <property type="match status" value="1"/>
</dbReference>
<sequence length="430" mass="49483">MKGGRKSLKDNPIIKLLFFLGITLIVLLLNIYSDFIWGDASDNKNKKEVIRVWTIHGDTEEALERVFKKYEEKNPNITFEITVYKNEVYQAAINNALFTGNLPDMFFWWGFSKLERLVDADVAYDLSLAVKNRQIQSEVIDGGMNAFTFNNKIYGLPLYGWTATMFCNRQIFSENKLKYPEDYDQFIETINHLQEKNYDPLVTSALEGWVPSLYYMGLVQGEGTGKSIFDAVKDHSLFSTPQFGNSASKLYHLVELGAWQDNYLECDGYNAVYYFAQGKGSMLYYGSWATTFLEGELSKVSDQVDVIPFPNGNNKEGIGGFVDTFVINKKGLIAKDEELVNMYIDIMREVSDIIVCEVGSGIPVYCNQSIDQERFPLLYKIWEMNKDRTLYHAYDQIMSEELTEKYYLLLKEMMAGEINDEEFIKNMSVD</sequence>
<reference evidence="2 3" key="1">
    <citation type="submission" date="2019-12" db="EMBL/GenBank/DDBJ databases">
        <title>Defluviitalea raffinosedens, isolated from a biogas fermenter, genome sequencing and characterization.</title>
        <authorList>
            <person name="Rettenmaier R."/>
            <person name="Schneider M."/>
            <person name="Neuhaus K."/>
            <person name="Liebl W."/>
            <person name="Zverlov V."/>
        </authorList>
    </citation>
    <scope>NUCLEOTIDE SEQUENCE [LARGE SCALE GENOMIC DNA]</scope>
    <source>
        <strain evidence="2 3">249c-K6</strain>
    </source>
</reference>
<keyword evidence="1" id="KW-1133">Transmembrane helix</keyword>
<dbReference type="PANTHER" id="PTHR43649">
    <property type="entry name" value="ARABINOSE-BINDING PROTEIN-RELATED"/>
    <property type="match status" value="1"/>
</dbReference>
<evidence type="ECO:0000313" key="2">
    <source>
        <dbReference type="EMBL" id="KAE9634392.1"/>
    </source>
</evidence>
<comment type="caution">
    <text evidence="2">The sequence shown here is derived from an EMBL/GenBank/DDBJ whole genome shotgun (WGS) entry which is preliminary data.</text>
</comment>
<dbReference type="InterPro" id="IPR050490">
    <property type="entry name" value="Bact_solute-bd_prot1"/>
</dbReference>
<feature type="transmembrane region" description="Helical" evidence="1">
    <location>
        <begin position="12"/>
        <end position="32"/>
    </location>
</feature>
<dbReference type="Proteomes" id="UP000483018">
    <property type="component" value="Unassembled WGS sequence"/>
</dbReference>
<evidence type="ECO:0000313" key="3">
    <source>
        <dbReference type="Proteomes" id="UP000483018"/>
    </source>
</evidence>
<dbReference type="AlphaFoldDB" id="A0A7C8HF54"/>
<dbReference type="Gene3D" id="3.40.190.10">
    <property type="entry name" value="Periplasmic binding protein-like II"/>
    <property type="match status" value="2"/>
</dbReference>
<protein>
    <submittedName>
        <fullName evidence="2">Extracellular solute-binding protein</fullName>
    </submittedName>
</protein>
<keyword evidence="1" id="KW-0812">Transmembrane</keyword>
<gene>
    <name evidence="2" type="ORF">GND95_06875</name>
</gene>
<accession>A0A7C8HF54</accession>